<dbReference type="Proteomes" id="UP001595900">
    <property type="component" value="Unassembled WGS sequence"/>
</dbReference>
<dbReference type="Gene3D" id="3.40.190.10">
    <property type="entry name" value="Periplasmic binding protein-like II"/>
    <property type="match status" value="2"/>
</dbReference>
<proteinExistence type="predicted"/>
<comment type="caution">
    <text evidence="2">The sequence shown here is derived from an EMBL/GenBank/DDBJ whole genome shotgun (WGS) entry which is preliminary data.</text>
</comment>
<dbReference type="PANTHER" id="PTHR43649">
    <property type="entry name" value="ARABINOSE-BINDING PROTEIN-RELATED"/>
    <property type="match status" value="1"/>
</dbReference>
<dbReference type="PANTHER" id="PTHR43649:SF14">
    <property type="entry name" value="BLR3389 PROTEIN"/>
    <property type="match status" value="1"/>
</dbReference>
<dbReference type="PROSITE" id="PS51257">
    <property type="entry name" value="PROKAR_LIPOPROTEIN"/>
    <property type="match status" value="1"/>
</dbReference>
<evidence type="ECO:0000313" key="2">
    <source>
        <dbReference type="EMBL" id="MFC4245189.1"/>
    </source>
</evidence>
<keyword evidence="1" id="KW-0732">Signal</keyword>
<feature type="signal peptide" evidence="1">
    <location>
        <begin position="1"/>
        <end position="29"/>
    </location>
</feature>
<gene>
    <name evidence="2" type="ORF">ACFOYW_17610</name>
</gene>
<dbReference type="InterPro" id="IPR050490">
    <property type="entry name" value="Bact_solute-bd_prot1"/>
</dbReference>
<reference evidence="3" key="1">
    <citation type="journal article" date="2019" name="Int. J. Syst. Evol. Microbiol.">
        <title>The Global Catalogue of Microorganisms (GCM) 10K type strain sequencing project: providing services to taxonomists for standard genome sequencing and annotation.</title>
        <authorList>
            <consortium name="The Broad Institute Genomics Platform"/>
            <consortium name="The Broad Institute Genome Sequencing Center for Infectious Disease"/>
            <person name="Wu L."/>
            <person name="Ma J."/>
        </authorList>
    </citation>
    <scope>NUCLEOTIDE SEQUENCE [LARGE SCALE GENOMIC DNA]</scope>
    <source>
        <strain evidence="3">CGMCC 1.10363</strain>
    </source>
</reference>
<protein>
    <submittedName>
        <fullName evidence="2">ABC transporter substrate-binding protein</fullName>
    </submittedName>
</protein>
<name>A0ABV8QCX7_9MICO</name>
<dbReference type="Pfam" id="PF01547">
    <property type="entry name" value="SBP_bac_1"/>
    <property type="match status" value="1"/>
</dbReference>
<feature type="chain" id="PRO_5046791728" evidence="1">
    <location>
        <begin position="30"/>
        <end position="417"/>
    </location>
</feature>
<dbReference type="InterPro" id="IPR006059">
    <property type="entry name" value="SBP"/>
</dbReference>
<accession>A0ABV8QCX7</accession>
<organism evidence="2 3">
    <name type="scientific">Gryllotalpicola reticulitermitis</name>
    <dbReference type="NCBI Taxonomy" id="1184153"/>
    <lineage>
        <taxon>Bacteria</taxon>
        <taxon>Bacillati</taxon>
        <taxon>Actinomycetota</taxon>
        <taxon>Actinomycetes</taxon>
        <taxon>Micrococcales</taxon>
        <taxon>Microbacteriaceae</taxon>
        <taxon>Gryllotalpicola</taxon>
    </lineage>
</organism>
<dbReference type="EMBL" id="JBHSCN010000022">
    <property type="protein sequence ID" value="MFC4245189.1"/>
    <property type="molecule type" value="Genomic_DNA"/>
</dbReference>
<sequence length="417" mass="45640">MKARKWLAVTAVALAATAGLVGCSSKTSAGSASTLNFTEDKGWDYKPLSSASQKDIDLSLKTSTYSNEDQFQAFVKQSLRTPKAPDLFTWHTGSQLQQLVSQGLVADTSSIWKTAVSKGWVSQSIEDMYTVDGKQYCVPLEVDYWGMYYNKKLFAQYNLQPPTTWTEMMTDAATLKSHGVTPFYSQDGDPWAFVWYMLTMAGTNLNEYNQLNAGKASYTDADVKSAMNIWLGMLKKGYFSDPGSKTPTQTVFKDGGAAMQPFGTWYPGTLSKVSFQPGSDWGLFPIPAVTLQDGKTPVAVETAPVCVTAKSANKTAALKYSQWLMSPAAQSTWSKAQGILPYNPDATAANSTLQDFGKQVTDSSKYVTYLRYYEAAPQPVLTAALNNFTGFMTSPGDPTKYLKSIQSTSAQYWASSK</sequence>
<dbReference type="SUPFAM" id="SSF53850">
    <property type="entry name" value="Periplasmic binding protein-like II"/>
    <property type="match status" value="1"/>
</dbReference>
<evidence type="ECO:0000256" key="1">
    <source>
        <dbReference type="SAM" id="SignalP"/>
    </source>
</evidence>
<dbReference type="RefSeq" id="WP_390232089.1">
    <property type="nucleotide sequence ID" value="NZ_JBHSCN010000022.1"/>
</dbReference>
<keyword evidence="3" id="KW-1185">Reference proteome</keyword>
<evidence type="ECO:0000313" key="3">
    <source>
        <dbReference type="Proteomes" id="UP001595900"/>
    </source>
</evidence>